<comment type="subcellular location">
    <subcellularLocation>
        <location evidence="1">Cytoplasm</location>
    </subcellularLocation>
</comment>
<accession>A0A6P7GR39</accession>
<evidence type="ECO:0000256" key="2">
    <source>
        <dbReference type="ARBA" id="ARBA00009758"/>
    </source>
</evidence>
<evidence type="ECO:0000256" key="4">
    <source>
        <dbReference type="ARBA" id="ARBA00053735"/>
    </source>
</evidence>
<dbReference type="CTD" id="40179"/>
<feature type="compositionally biased region" description="Basic and acidic residues" evidence="7">
    <location>
        <begin position="13"/>
        <end position="27"/>
    </location>
</feature>
<evidence type="ECO:0000313" key="8">
    <source>
        <dbReference type="EnsemblMetazoa" id="XP_050513167.1"/>
    </source>
</evidence>
<dbReference type="Gene3D" id="2.70.50.30">
    <property type="entry name" value="Coagulation Factor XIII, subunit A, domain 1"/>
    <property type="match status" value="1"/>
</dbReference>
<comment type="function">
    <text evidence="4">Inhibits GDP/GTP exchange reaction of RhoB. Interacts specifically with the GDP- and GTP-bound forms of post-translationally processed Rhob and Rhog proteins, both of which show a growth-regulated expression in mammalian cells. Stimulates the release of the GDP-bound but not the GTP-bound RhoB protein. Also inhibits the GDP/GTP exchange of RhoB but shows less ability to inhibit the dissociation of prebound GTP.</text>
</comment>
<dbReference type="GO" id="GO:0007266">
    <property type="term" value="P:Rho protein signal transduction"/>
    <property type="evidence" value="ECO:0007669"/>
    <property type="project" value="InterPro"/>
</dbReference>
<dbReference type="SUPFAM" id="SSF81296">
    <property type="entry name" value="E set domains"/>
    <property type="match status" value="1"/>
</dbReference>
<proteinExistence type="inferred from homology"/>
<evidence type="ECO:0000256" key="7">
    <source>
        <dbReference type="SAM" id="MobiDB-lite"/>
    </source>
</evidence>
<feature type="region of interest" description="Disordered" evidence="7">
    <location>
        <begin position="1"/>
        <end position="27"/>
    </location>
</feature>
<organism evidence="10">
    <name type="scientific">Diabrotica virgifera virgifera</name>
    <name type="common">western corn rootworm</name>
    <dbReference type="NCBI Taxonomy" id="50390"/>
    <lineage>
        <taxon>Eukaryota</taxon>
        <taxon>Metazoa</taxon>
        <taxon>Ecdysozoa</taxon>
        <taxon>Arthropoda</taxon>
        <taxon>Hexapoda</taxon>
        <taxon>Insecta</taxon>
        <taxon>Pterygota</taxon>
        <taxon>Neoptera</taxon>
        <taxon>Endopterygota</taxon>
        <taxon>Coleoptera</taxon>
        <taxon>Polyphaga</taxon>
        <taxon>Cucujiformia</taxon>
        <taxon>Chrysomeloidea</taxon>
        <taxon>Chrysomelidae</taxon>
        <taxon>Galerucinae</taxon>
        <taxon>Diabroticina</taxon>
        <taxon>Diabroticites</taxon>
        <taxon>Diabrotica</taxon>
    </lineage>
</organism>
<dbReference type="Pfam" id="PF02115">
    <property type="entry name" value="Rho_GDI"/>
    <property type="match status" value="1"/>
</dbReference>
<dbReference type="InterPro" id="IPR024792">
    <property type="entry name" value="RhoGDI_dom_sf"/>
</dbReference>
<dbReference type="InterPro" id="IPR014756">
    <property type="entry name" value="Ig_E-set"/>
</dbReference>
<dbReference type="AlphaFoldDB" id="A0A6P7GR39"/>
<dbReference type="PRINTS" id="PR00492">
    <property type="entry name" value="RHOGDI"/>
</dbReference>
<dbReference type="GO" id="GO:0016020">
    <property type="term" value="C:membrane"/>
    <property type="evidence" value="ECO:0007669"/>
    <property type="project" value="TreeGrafter"/>
</dbReference>
<dbReference type="RefSeq" id="XP_028146250.1">
    <property type="nucleotide sequence ID" value="XM_028290449.1"/>
</dbReference>
<protein>
    <recommendedName>
        <fullName evidence="5">Rho GDP-dissociation inhibitor 3</fullName>
    </recommendedName>
    <alternativeName>
        <fullName evidence="6">Rho-GDI gamma</fullName>
    </alternativeName>
</protein>
<gene>
    <name evidence="10" type="primary">LOC114339758</name>
</gene>
<dbReference type="RefSeq" id="XP_050513167.1">
    <property type="nucleotide sequence ID" value="XM_050657210.1"/>
</dbReference>
<comment type="similarity">
    <text evidence="2">Belongs to the Rho GDI family.</text>
</comment>
<dbReference type="PANTHER" id="PTHR10980">
    <property type="entry name" value="RHO GDP-DISSOCIATION INHIBITOR"/>
    <property type="match status" value="1"/>
</dbReference>
<dbReference type="GO" id="GO:0005094">
    <property type="term" value="F:Rho GDP-dissociation inhibitor activity"/>
    <property type="evidence" value="ECO:0007669"/>
    <property type="project" value="InterPro"/>
</dbReference>
<dbReference type="KEGG" id="dvv:114339758"/>
<evidence type="ECO:0000313" key="10">
    <source>
        <dbReference type="RefSeq" id="XP_028146250.1"/>
    </source>
</evidence>
<reference evidence="8" key="2">
    <citation type="submission" date="2025-05" db="UniProtKB">
        <authorList>
            <consortium name="EnsemblMetazoa"/>
        </authorList>
    </citation>
    <scope>IDENTIFICATION</scope>
</reference>
<dbReference type="Proteomes" id="UP001652700">
    <property type="component" value="Unplaced"/>
</dbReference>
<dbReference type="PANTHER" id="PTHR10980:SF3">
    <property type="entry name" value="LD16419P"/>
    <property type="match status" value="1"/>
</dbReference>
<sequence>MSAQDNVTTPEEFVEHENESSYKPPPEKTIEEILQIDQEDESLRKYKEALLGQAQTGPVVVEPDNPKKVIVKRLVLVAADRPELALDLTGDLSKLKKETFTIKEGVSYKIRIEFLVQREIVHGLKYVQKTSKMGITVDKMTHMVGSFAPKTEIQSYTTAAEDAPSGMVARGTYTVHSLFTDDDKNEHLKWEWTFEIKKDWKD</sequence>
<dbReference type="GeneID" id="114339758"/>
<keyword evidence="3" id="KW-0963">Cytoplasm</keyword>
<keyword evidence="9" id="KW-1185">Reference proteome</keyword>
<evidence type="ECO:0000256" key="5">
    <source>
        <dbReference type="ARBA" id="ARBA00073845"/>
    </source>
</evidence>
<evidence type="ECO:0000256" key="6">
    <source>
        <dbReference type="ARBA" id="ARBA00080671"/>
    </source>
</evidence>
<reference evidence="10" key="1">
    <citation type="submission" date="2025-04" db="UniProtKB">
        <authorList>
            <consortium name="RefSeq"/>
        </authorList>
    </citation>
    <scope>IDENTIFICATION</scope>
    <source>
        <tissue evidence="10">Whole insect</tissue>
    </source>
</reference>
<dbReference type="FunFam" id="2.70.50.30:FF:000001">
    <property type="entry name" value="Rho GDP-dissociation inhibitor 1"/>
    <property type="match status" value="1"/>
</dbReference>
<evidence type="ECO:0000256" key="3">
    <source>
        <dbReference type="ARBA" id="ARBA00022490"/>
    </source>
</evidence>
<name>A0A6P7GR39_DIAVI</name>
<dbReference type="GO" id="GO:0005829">
    <property type="term" value="C:cytosol"/>
    <property type="evidence" value="ECO:0007669"/>
    <property type="project" value="TreeGrafter"/>
</dbReference>
<evidence type="ECO:0000256" key="1">
    <source>
        <dbReference type="ARBA" id="ARBA00004496"/>
    </source>
</evidence>
<evidence type="ECO:0000313" key="9">
    <source>
        <dbReference type="Proteomes" id="UP001652700"/>
    </source>
</evidence>
<dbReference type="InterPro" id="IPR000406">
    <property type="entry name" value="Rho_GDI"/>
</dbReference>
<dbReference type="EnsemblMetazoa" id="XM_050657210.1">
    <property type="protein sequence ID" value="XP_050513167.1"/>
    <property type="gene ID" value="LOC114339758"/>
</dbReference>